<dbReference type="SUPFAM" id="SSF54862">
    <property type="entry name" value="4Fe-4S ferredoxins"/>
    <property type="match status" value="1"/>
</dbReference>
<dbReference type="EMBL" id="VOGC01000006">
    <property type="protein sequence ID" value="MQN01823.1"/>
    <property type="molecule type" value="Genomic_DNA"/>
</dbReference>
<dbReference type="PANTHER" id="PTHR43687:SF1">
    <property type="entry name" value="FERREDOXIN III"/>
    <property type="match status" value="1"/>
</dbReference>
<dbReference type="PANTHER" id="PTHR43687">
    <property type="entry name" value="ADENYLYLSULFATE REDUCTASE, BETA SUBUNIT"/>
    <property type="match status" value="1"/>
</dbReference>
<keyword evidence="3 5" id="KW-0408">Iron</keyword>
<proteinExistence type="predicted"/>
<reference evidence="7" key="1">
    <citation type="journal article" date="2020" name="Appl. Environ. Microbiol.">
        <title>Medium-Chain Fatty Acid Synthesis by 'Candidatus Weimeria bifida' gen. nov., sp. nov., and 'Candidatus Pseudoramibacter fermentans' sp. nov.</title>
        <authorList>
            <person name="Scarborough M.J."/>
            <person name="Myers K.S."/>
            <person name="Donohue T.J."/>
            <person name="Noguera D.R."/>
        </authorList>
    </citation>
    <scope>NUCLEOTIDE SEQUENCE</scope>
    <source>
        <strain evidence="7">LCO1.1</strain>
    </source>
</reference>
<evidence type="ECO:0000256" key="1">
    <source>
        <dbReference type="ARBA" id="ARBA00022485"/>
    </source>
</evidence>
<sequence length="104" mass="11450">MSIRIDRNKCIGCGRCSDACPGNLLWLDKENKAFIKDVRDCWGCTSCLKACPVTAISFYLGADIGGCGSQMTVERNGFIYNWRIKTPDGGEKVISVDSRNSNAY</sequence>
<evidence type="ECO:0000256" key="3">
    <source>
        <dbReference type="ARBA" id="ARBA00023004"/>
    </source>
</evidence>
<evidence type="ECO:0000313" key="7">
    <source>
        <dbReference type="EMBL" id="MQN01823.1"/>
    </source>
</evidence>
<evidence type="ECO:0000259" key="6">
    <source>
        <dbReference type="PROSITE" id="PS51379"/>
    </source>
</evidence>
<dbReference type="PRINTS" id="PR00352">
    <property type="entry name" value="3FE4SFRDOXIN"/>
</dbReference>
<protein>
    <recommendedName>
        <fullName evidence="5">Ferredoxin</fullName>
    </recommendedName>
</protein>
<dbReference type="GO" id="GO:0005506">
    <property type="term" value="F:iron ion binding"/>
    <property type="evidence" value="ECO:0007669"/>
    <property type="project" value="UniProtKB-UniRule"/>
</dbReference>
<dbReference type="InterPro" id="IPR001080">
    <property type="entry name" value="3Fe4S_ferredoxin"/>
</dbReference>
<keyword evidence="4 5" id="KW-0411">Iron-sulfur</keyword>
<dbReference type="Pfam" id="PF14697">
    <property type="entry name" value="Fer4_21"/>
    <property type="match status" value="1"/>
</dbReference>
<keyword evidence="1" id="KW-0004">4Fe-4S</keyword>
<name>A0A6N7J167_9FIRM</name>
<dbReference type="PROSITE" id="PS51379">
    <property type="entry name" value="4FE4S_FER_2"/>
    <property type="match status" value="2"/>
</dbReference>
<keyword evidence="2 5" id="KW-0479">Metal-binding</keyword>
<dbReference type="AlphaFoldDB" id="A0A6N7J167"/>
<dbReference type="InterPro" id="IPR017900">
    <property type="entry name" value="4Fe4S_Fe_S_CS"/>
</dbReference>
<evidence type="ECO:0000256" key="5">
    <source>
        <dbReference type="RuleBase" id="RU368020"/>
    </source>
</evidence>
<evidence type="ECO:0000256" key="4">
    <source>
        <dbReference type="ARBA" id="ARBA00023014"/>
    </source>
</evidence>
<dbReference type="GO" id="GO:0009055">
    <property type="term" value="F:electron transfer activity"/>
    <property type="evidence" value="ECO:0007669"/>
    <property type="project" value="UniProtKB-UniRule"/>
</dbReference>
<dbReference type="PROSITE" id="PS00198">
    <property type="entry name" value="4FE4S_FER_1"/>
    <property type="match status" value="2"/>
</dbReference>
<dbReference type="InterPro" id="IPR017896">
    <property type="entry name" value="4Fe4S_Fe-S-bd"/>
</dbReference>
<comment type="caution">
    <text evidence="7">The sequence shown here is derived from an EMBL/GenBank/DDBJ whole genome shotgun (WGS) entry which is preliminary data.</text>
</comment>
<evidence type="ECO:0000256" key="2">
    <source>
        <dbReference type="ARBA" id="ARBA00022723"/>
    </source>
</evidence>
<dbReference type="GO" id="GO:0051539">
    <property type="term" value="F:4 iron, 4 sulfur cluster binding"/>
    <property type="evidence" value="ECO:0007669"/>
    <property type="project" value="UniProtKB-KW"/>
</dbReference>
<keyword evidence="5" id="KW-0249">Electron transport</keyword>
<gene>
    <name evidence="7" type="ORF">FRC54_07875</name>
</gene>
<organism evidence="7 8">
    <name type="scientific">Candidatus Weimeria bifida</name>
    <dbReference type="NCBI Taxonomy" id="2599074"/>
    <lineage>
        <taxon>Bacteria</taxon>
        <taxon>Bacillati</taxon>
        <taxon>Bacillota</taxon>
        <taxon>Clostridia</taxon>
        <taxon>Lachnospirales</taxon>
        <taxon>Lachnospiraceae</taxon>
        <taxon>Candidatus Weimeria</taxon>
    </lineage>
</organism>
<keyword evidence="5" id="KW-0813">Transport</keyword>
<evidence type="ECO:0000313" key="8">
    <source>
        <dbReference type="Proteomes" id="UP000460257"/>
    </source>
</evidence>
<dbReference type="Gene3D" id="3.30.70.20">
    <property type="match status" value="1"/>
</dbReference>
<feature type="domain" description="4Fe-4S ferredoxin-type" evidence="6">
    <location>
        <begin position="1"/>
        <end position="30"/>
    </location>
</feature>
<dbReference type="Proteomes" id="UP000460257">
    <property type="component" value="Unassembled WGS sequence"/>
</dbReference>
<dbReference type="InterPro" id="IPR050572">
    <property type="entry name" value="Fe-S_Ferredoxin"/>
</dbReference>
<comment type="function">
    <text evidence="5">Ferredoxins are iron-sulfur proteins that transfer electrons in a wide variety of metabolic reactions.</text>
</comment>
<feature type="domain" description="4Fe-4S ferredoxin-type" evidence="6">
    <location>
        <begin position="31"/>
        <end position="61"/>
    </location>
</feature>
<accession>A0A6N7J167</accession>
<keyword evidence="8" id="KW-1185">Reference proteome</keyword>